<evidence type="ECO:0000256" key="5">
    <source>
        <dbReference type="ARBA" id="ARBA00012384"/>
    </source>
</evidence>
<dbReference type="Pfam" id="PF02744">
    <property type="entry name" value="GalP_UDP_tr_C"/>
    <property type="match status" value="1"/>
</dbReference>
<organism evidence="17 18">
    <name type="scientific">Novosphingobium jiangmenense</name>
    <dbReference type="NCBI Taxonomy" id="2791981"/>
    <lineage>
        <taxon>Bacteria</taxon>
        <taxon>Pseudomonadati</taxon>
        <taxon>Pseudomonadota</taxon>
        <taxon>Alphaproteobacteria</taxon>
        <taxon>Sphingomonadales</taxon>
        <taxon>Sphingomonadaceae</taxon>
        <taxon>Novosphingobium</taxon>
    </lineage>
</organism>
<dbReference type="PANTHER" id="PTHR11943">
    <property type="entry name" value="GALACTOSE-1-PHOSPHATE URIDYLYLTRANSFERASE"/>
    <property type="match status" value="1"/>
</dbReference>
<dbReference type="NCBIfam" id="NF008724">
    <property type="entry name" value="PRK11720.1"/>
    <property type="match status" value="1"/>
</dbReference>
<keyword evidence="9 14" id="KW-0479">Metal-binding</keyword>
<protein>
    <recommendedName>
        <fullName evidence="6 13">Galactose-1-phosphate uridylyltransferase</fullName>
        <ecNumber evidence="5 13">2.7.7.12</ecNumber>
    </recommendedName>
</protein>
<keyword evidence="11 14" id="KW-0299">Galactose metabolism</keyword>
<evidence type="ECO:0000256" key="11">
    <source>
        <dbReference type="ARBA" id="ARBA00023144"/>
    </source>
</evidence>
<dbReference type="InterPro" id="IPR019779">
    <property type="entry name" value="GalP_UDPtransf1_His-AS"/>
</dbReference>
<keyword evidence="10" id="KW-0862">Zinc</keyword>
<dbReference type="NCBIfam" id="TIGR00209">
    <property type="entry name" value="galT_1"/>
    <property type="match status" value="1"/>
</dbReference>
<keyword evidence="7 14" id="KW-0808">Transferase</keyword>
<evidence type="ECO:0000256" key="2">
    <source>
        <dbReference type="ARBA" id="ARBA00001947"/>
    </source>
</evidence>
<evidence type="ECO:0000259" key="15">
    <source>
        <dbReference type="Pfam" id="PF01087"/>
    </source>
</evidence>
<dbReference type="CDD" id="cd00608">
    <property type="entry name" value="GalT"/>
    <property type="match status" value="1"/>
</dbReference>
<dbReference type="Pfam" id="PF01087">
    <property type="entry name" value="GalP_UDP_transf"/>
    <property type="match status" value="1"/>
</dbReference>
<dbReference type="Proteomes" id="UP000600799">
    <property type="component" value="Unassembled WGS sequence"/>
</dbReference>
<evidence type="ECO:0000256" key="10">
    <source>
        <dbReference type="ARBA" id="ARBA00022833"/>
    </source>
</evidence>
<evidence type="ECO:0000256" key="12">
    <source>
        <dbReference type="ARBA" id="ARBA00023277"/>
    </source>
</evidence>
<evidence type="ECO:0000256" key="6">
    <source>
        <dbReference type="ARBA" id="ARBA00016340"/>
    </source>
</evidence>
<comment type="catalytic activity">
    <reaction evidence="1 14">
        <text>alpha-D-galactose 1-phosphate + UDP-alpha-D-glucose = alpha-D-glucose 1-phosphate + UDP-alpha-D-galactose</text>
        <dbReference type="Rhea" id="RHEA:13989"/>
        <dbReference type="ChEBI" id="CHEBI:58336"/>
        <dbReference type="ChEBI" id="CHEBI:58601"/>
        <dbReference type="ChEBI" id="CHEBI:58885"/>
        <dbReference type="ChEBI" id="CHEBI:66914"/>
        <dbReference type="EC" id="2.7.7.12"/>
    </reaction>
</comment>
<dbReference type="SUPFAM" id="SSF54197">
    <property type="entry name" value="HIT-like"/>
    <property type="match status" value="2"/>
</dbReference>
<proteinExistence type="inferred from homology"/>
<dbReference type="GO" id="GO:0008108">
    <property type="term" value="F:UDP-glucose:hexose-1-phosphate uridylyltransferase activity"/>
    <property type="evidence" value="ECO:0007669"/>
    <property type="project" value="UniProtKB-EC"/>
</dbReference>
<evidence type="ECO:0000259" key="16">
    <source>
        <dbReference type="Pfam" id="PF02744"/>
    </source>
</evidence>
<evidence type="ECO:0000313" key="17">
    <source>
        <dbReference type="EMBL" id="MBF9151608.1"/>
    </source>
</evidence>
<dbReference type="EC" id="2.7.7.12" evidence="5 13"/>
<evidence type="ECO:0000256" key="1">
    <source>
        <dbReference type="ARBA" id="ARBA00001107"/>
    </source>
</evidence>
<dbReference type="InterPro" id="IPR005850">
    <property type="entry name" value="GalP_Utransf_C"/>
</dbReference>
<comment type="similarity">
    <text evidence="4 14">Belongs to the galactose-1-phosphate uridylyltransferase type 1 family.</text>
</comment>
<dbReference type="InterPro" id="IPR005849">
    <property type="entry name" value="GalP_Utransf_N"/>
</dbReference>
<keyword evidence="8 14" id="KW-0548">Nucleotidyltransferase</keyword>
<evidence type="ECO:0000256" key="14">
    <source>
        <dbReference type="RuleBase" id="RU000506"/>
    </source>
</evidence>
<keyword evidence="12 14" id="KW-0119">Carbohydrate metabolism</keyword>
<accession>A0ABS0HH69</accession>
<evidence type="ECO:0000256" key="9">
    <source>
        <dbReference type="ARBA" id="ARBA00022723"/>
    </source>
</evidence>
<gene>
    <name evidence="17" type="ORF">I2488_11390</name>
</gene>
<reference evidence="17 18" key="1">
    <citation type="submission" date="2020-11" db="EMBL/GenBank/DDBJ databases">
        <title>The genome sequence of Novosphingobium sp. 1Y9A.</title>
        <authorList>
            <person name="Liu Y."/>
        </authorList>
    </citation>
    <scope>NUCLEOTIDE SEQUENCE [LARGE SCALE GENOMIC DNA]</scope>
    <source>
        <strain evidence="17 18">1Y9A</strain>
    </source>
</reference>
<dbReference type="InterPro" id="IPR001937">
    <property type="entry name" value="GalP_UDPtransf1"/>
</dbReference>
<evidence type="ECO:0000256" key="7">
    <source>
        <dbReference type="ARBA" id="ARBA00022679"/>
    </source>
</evidence>
<comment type="cofactor">
    <cofactor evidence="2">
        <name>Zn(2+)</name>
        <dbReference type="ChEBI" id="CHEBI:29105"/>
    </cofactor>
</comment>
<evidence type="ECO:0000256" key="13">
    <source>
        <dbReference type="NCBIfam" id="TIGR00209"/>
    </source>
</evidence>
<dbReference type="Gene3D" id="3.30.428.10">
    <property type="entry name" value="HIT-like"/>
    <property type="match status" value="2"/>
</dbReference>
<feature type="domain" description="Galactose-1-phosphate uridyl transferase C-terminal" evidence="16">
    <location>
        <begin position="182"/>
        <end position="337"/>
    </location>
</feature>
<dbReference type="InterPro" id="IPR036265">
    <property type="entry name" value="HIT-like_sf"/>
</dbReference>
<dbReference type="EMBL" id="JADQDC010000007">
    <property type="protein sequence ID" value="MBF9151608.1"/>
    <property type="molecule type" value="Genomic_DNA"/>
</dbReference>
<dbReference type="PIRSF" id="PIRSF000808">
    <property type="entry name" value="GalT"/>
    <property type="match status" value="1"/>
</dbReference>
<dbReference type="PANTHER" id="PTHR11943:SF1">
    <property type="entry name" value="GALACTOSE-1-PHOSPHATE URIDYLYLTRANSFERASE"/>
    <property type="match status" value="1"/>
</dbReference>
<evidence type="ECO:0000313" key="18">
    <source>
        <dbReference type="Proteomes" id="UP000600799"/>
    </source>
</evidence>
<sequence>MTQFVPDDHPHRRQNLLNGQWVLVSPHRAKRPWQGETGEVVKAQGPSHDPSCYLCPGNARTSGEINPDYPGAFAFDNDFPALLPDTPGPDSADPVFRIAPARGTARVICYSPDHSRTMPDMDLPAIRSLVDCWAQESATLGERFANVAVFENKGAMMGCSSPHPHGQIWASDFVPTEVADEDREQAAWRASRGRVLLDEVAERELAAGERVVEANDHWLAVVPWWAVWPFEILLIARDEVGRIEQLSPQARDALAEILRKVTRRYDALFNTSFPYSMGWHQCPAGSADPAAWRLHAHFNPPLLRSATVRKFMVGFEMFAESQRDLTPETAAARLRAVEIAA</sequence>
<comment type="pathway">
    <text evidence="3 14">Carbohydrate metabolism; galactose metabolism.</text>
</comment>
<feature type="domain" description="Galactose-1-phosphate uridyl transferase N-terminal" evidence="15">
    <location>
        <begin position="3"/>
        <end position="175"/>
    </location>
</feature>
<evidence type="ECO:0000256" key="3">
    <source>
        <dbReference type="ARBA" id="ARBA00004947"/>
    </source>
</evidence>
<dbReference type="PROSITE" id="PS00117">
    <property type="entry name" value="GAL_P_UDP_TRANSF_I"/>
    <property type="match status" value="1"/>
</dbReference>
<evidence type="ECO:0000256" key="4">
    <source>
        <dbReference type="ARBA" id="ARBA00010951"/>
    </source>
</evidence>
<comment type="caution">
    <text evidence="17">The sequence shown here is derived from an EMBL/GenBank/DDBJ whole genome shotgun (WGS) entry which is preliminary data.</text>
</comment>
<keyword evidence="18" id="KW-1185">Reference proteome</keyword>
<evidence type="ECO:0000256" key="8">
    <source>
        <dbReference type="ARBA" id="ARBA00022695"/>
    </source>
</evidence>
<name>A0ABS0HH69_9SPHN</name>
<dbReference type="RefSeq" id="WP_196275935.1">
    <property type="nucleotide sequence ID" value="NZ_JADQDC010000007.1"/>
</dbReference>